<name>A0A7S0ACI9_9STRA</name>
<feature type="signal peptide" evidence="3">
    <location>
        <begin position="1"/>
        <end position="18"/>
    </location>
</feature>
<protein>
    <recommendedName>
        <fullName evidence="5">TFIIB-type domain-containing protein</fullName>
    </recommendedName>
</protein>
<keyword evidence="2" id="KW-0812">Transmembrane</keyword>
<evidence type="ECO:0000313" key="4">
    <source>
        <dbReference type="EMBL" id="CAD8359545.1"/>
    </source>
</evidence>
<keyword evidence="2" id="KW-1133">Transmembrane helix</keyword>
<proteinExistence type="predicted"/>
<organism evidence="4">
    <name type="scientific">Minutocellus polymorphus</name>
    <dbReference type="NCBI Taxonomy" id="265543"/>
    <lineage>
        <taxon>Eukaryota</taxon>
        <taxon>Sar</taxon>
        <taxon>Stramenopiles</taxon>
        <taxon>Ochrophyta</taxon>
        <taxon>Bacillariophyta</taxon>
        <taxon>Mediophyceae</taxon>
        <taxon>Cymatosirophycidae</taxon>
        <taxon>Cymatosirales</taxon>
        <taxon>Cymatosiraceae</taxon>
        <taxon>Minutocellus</taxon>
    </lineage>
</organism>
<evidence type="ECO:0000256" key="2">
    <source>
        <dbReference type="SAM" id="Phobius"/>
    </source>
</evidence>
<evidence type="ECO:0000256" key="3">
    <source>
        <dbReference type="SAM" id="SignalP"/>
    </source>
</evidence>
<feature type="region of interest" description="Disordered" evidence="1">
    <location>
        <begin position="211"/>
        <end position="244"/>
    </location>
</feature>
<keyword evidence="3" id="KW-0732">Signal</keyword>
<feature type="compositionally biased region" description="Basic and acidic residues" evidence="1">
    <location>
        <begin position="224"/>
        <end position="235"/>
    </location>
</feature>
<dbReference type="EMBL" id="HBEJ01000844">
    <property type="protein sequence ID" value="CAD8359545.1"/>
    <property type="molecule type" value="Transcribed_RNA"/>
</dbReference>
<feature type="transmembrane region" description="Helical" evidence="2">
    <location>
        <begin position="82"/>
        <end position="105"/>
    </location>
</feature>
<sequence length="244" mass="25350">MAPHIAFSVVILSAGASAFTHNVMAPPRTCRHLKPKILADVHQLASASDFRQTSTALEMYNLPPSGGGGGGGGGGPGNDIQAILPGILTVAGLTLFFISPLGGIFFAVTNTLFALAIVTPVLGWVGLQIWQAFNTVSGPCPNCGFPVRTLKDDEGQPSICVSCGSLIRTNAAKDGIELCNNPNDIMGGGSVFDQLFGSMAGISPQQVVDEIDADVNGSKPRNKSPGESKSRRENTIIDVDVESD</sequence>
<evidence type="ECO:0008006" key="5">
    <source>
        <dbReference type="Google" id="ProtNLM"/>
    </source>
</evidence>
<feature type="transmembrane region" description="Helical" evidence="2">
    <location>
        <begin position="112"/>
        <end position="133"/>
    </location>
</feature>
<evidence type="ECO:0000256" key="1">
    <source>
        <dbReference type="SAM" id="MobiDB-lite"/>
    </source>
</evidence>
<dbReference type="AlphaFoldDB" id="A0A7S0ACI9"/>
<keyword evidence="2" id="KW-0472">Membrane</keyword>
<feature type="chain" id="PRO_5030910213" description="TFIIB-type domain-containing protein" evidence="3">
    <location>
        <begin position="19"/>
        <end position="244"/>
    </location>
</feature>
<gene>
    <name evidence="4" type="ORF">MPOL1434_LOCUS520</name>
</gene>
<reference evidence="4" key="1">
    <citation type="submission" date="2021-01" db="EMBL/GenBank/DDBJ databases">
        <authorList>
            <person name="Corre E."/>
            <person name="Pelletier E."/>
            <person name="Niang G."/>
            <person name="Scheremetjew M."/>
            <person name="Finn R."/>
            <person name="Kale V."/>
            <person name="Holt S."/>
            <person name="Cochrane G."/>
            <person name="Meng A."/>
            <person name="Brown T."/>
            <person name="Cohen L."/>
        </authorList>
    </citation>
    <scope>NUCLEOTIDE SEQUENCE</scope>
    <source>
        <strain evidence="4">CCMP3303</strain>
    </source>
</reference>
<accession>A0A7S0ACI9</accession>